<sequence>MKKYYYHIYLFFFCVFFFLSLIGNAQKSSSYEFYNKTKSLGIGLVKVESDIITINSQTFNKSLNEYIYTPKYIVPIFFKPEYNIFYIVCLGDQREYYKVLSANGEEYLVSKAQTKFISWEDFLKNTTGISNLDWCKNPLRKEPFEKSKIIKLKDTDATFNIIRVKKDWIEIQSDNSTNEKGWIQWKKENRLLIEIYLLI</sequence>
<name>A0A250F244_CAPSP</name>
<dbReference type="EMBL" id="CP022383">
    <property type="protein sequence ID" value="ATA79190.1"/>
    <property type="molecule type" value="Genomic_DNA"/>
</dbReference>
<dbReference type="RefSeq" id="WP_095901153.1">
    <property type="nucleotide sequence ID" value="NZ_CP022383.1"/>
</dbReference>
<proteinExistence type="predicted"/>
<evidence type="ECO:0008006" key="3">
    <source>
        <dbReference type="Google" id="ProtNLM"/>
    </source>
</evidence>
<evidence type="ECO:0000313" key="2">
    <source>
        <dbReference type="Proteomes" id="UP000217334"/>
    </source>
</evidence>
<reference evidence="2" key="1">
    <citation type="submission" date="2017-06" db="EMBL/GenBank/DDBJ databases">
        <title>Capnocytophaga spp. assemblies.</title>
        <authorList>
            <person name="Gulvik C.A."/>
        </authorList>
    </citation>
    <scope>NUCLEOTIDE SEQUENCE [LARGE SCALE GENOMIC DNA]</scope>
    <source>
        <strain evidence="2">H4486</strain>
    </source>
</reference>
<protein>
    <recommendedName>
        <fullName evidence="3">SH3 domain-containing protein</fullName>
    </recommendedName>
</protein>
<gene>
    <name evidence="1" type="ORF">CGC59_05575</name>
</gene>
<organism evidence="1 2">
    <name type="scientific">Capnocytophaga sputigena</name>
    <dbReference type="NCBI Taxonomy" id="1019"/>
    <lineage>
        <taxon>Bacteria</taxon>
        <taxon>Pseudomonadati</taxon>
        <taxon>Bacteroidota</taxon>
        <taxon>Flavobacteriia</taxon>
        <taxon>Flavobacteriales</taxon>
        <taxon>Flavobacteriaceae</taxon>
        <taxon>Capnocytophaga</taxon>
    </lineage>
</organism>
<evidence type="ECO:0000313" key="1">
    <source>
        <dbReference type="EMBL" id="ATA79190.1"/>
    </source>
</evidence>
<dbReference type="Proteomes" id="UP000217334">
    <property type="component" value="Chromosome"/>
</dbReference>
<dbReference type="AlphaFoldDB" id="A0A250F244"/>
<accession>A0A250F244</accession>